<accession>A0AAN9ADG9</accession>
<dbReference type="AlphaFoldDB" id="A0AAN9ADG9"/>
<keyword evidence="2" id="KW-1185">Reference proteome</keyword>
<dbReference type="EMBL" id="JAXCGZ010002264">
    <property type="protein sequence ID" value="KAK7084114.1"/>
    <property type="molecule type" value="Genomic_DNA"/>
</dbReference>
<protein>
    <submittedName>
        <fullName evidence="1">Uncharacterized protein</fullName>
    </submittedName>
</protein>
<reference evidence="1 2" key="1">
    <citation type="submission" date="2023-11" db="EMBL/GenBank/DDBJ databases">
        <title>Halocaridina rubra genome assembly.</title>
        <authorList>
            <person name="Smith C."/>
        </authorList>
    </citation>
    <scope>NUCLEOTIDE SEQUENCE [LARGE SCALE GENOMIC DNA]</scope>
    <source>
        <strain evidence="1">EP-1</strain>
        <tissue evidence="1">Whole</tissue>
    </source>
</reference>
<sequence>MKISIQYAVHSLAPAVFQSTDLVFLVRYHYSYEEQLTNGVSAYLSQRLLNWRIGESGRGQKPGEESCTTSK</sequence>
<proteinExistence type="predicted"/>
<name>A0AAN9ADG9_HALRR</name>
<organism evidence="1 2">
    <name type="scientific">Halocaridina rubra</name>
    <name type="common">Hawaiian red shrimp</name>
    <dbReference type="NCBI Taxonomy" id="373956"/>
    <lineage>
        <taxon>Eukaryota</taxon>
        <taxon>Metazoa</taxon>
        <taxon>Ecdysozoa</taxon>
        <taxon>Arthropoda</taxon>
        <taxon>Crustacea</taxon>
        <taxon>Multicrustacea</taxon>
        <taxon>Malacostraca</taxon>
        <taxon>Eumalacostraca</taxon>
        <taxon>Eucarida</taxon>
        <taxon>Decapoda</taxon>
        <taxon>Pleocyemata</taxon>
        <taxon>Caridea</taxon>
        <taxon>Atyoidea</taxon>
        <taxon>Atyidae</taxon>
        <taxon>Halocaridina</taxon>
    </lineage>
</organism>
<dbReference type="Proteomes" id="UP001381693">
    <property type="component" value="Unassembled WGS sequence"/>
</dbReference>
<evidence type="ECO:0000313" key="1">
    <source>
        <dbReference type="EMBL" id="KAK7084114.1"/>
    </source>
</evidence>
<gene>
    <name evidence="1" type="ORF">SK128_009821</name>
</gene>
<evidence type="ECO:0000313" key="2">
    <source>
        <dbReference type="Proteomes" id="UP001381693"/>
    </source>
</evidence>
<comment type="caution">
    <text evidence="1">The sequence shown here is derived from an EMBL/GenBank/DDBJ whole genome shotgun (WGS) entry which is preliminary data.</text>
</comment>